<gene>
    <name evidence="1" type="ORF">UC35_06510</name>
</gene>
<dbReference type="Proteomes" id="UP000070433">
    <property type="component" value="Chromosome"/>
</dbReference>
<proteinExistence type="predicted"/>
<organism evidence="1 2">
    <name type="scientific">Ramlibacter tataouinensis</name>
    <dbReference type="NCBI Taxonomy" id="94132"/>
    <lineage>
        <taxon>Bacteria</taxon>
        <taxon>Pseudomonadati</taxon>
        <taxon>Pseudomonadota</taxon>
        <taxon>Betaproteobacteria</taxon>
        <taxon>Burkholderiales</taxon>
        <taxon>Comamonadaceae</taxon>
        <taxon>Ramlibacter</taxon>
    </lineage>
</organism>
<accession>A0A127JRK5</accession>
<evidence type="ECO:0000313" key="2">
    <source>
        <dbReference type="Proteomes" id="UP000070433"/>
    </source>
</evidence>
<dbReference type="RefSeq" id="WP_061497340.1">
    <property type="nucleotide sequence ID" value="NZ_CP010951.1"/>
</dbReference>
<evidence type="ECO:0000313" key="1">
    <source>
        <dbReference type="EMBL" id="AMO22601.1"/>
    </source>
</evidence>
<sequence>MSLYRILENGYLANIKATLMQDFEADAVRALKDAQAKVSNEVNQLVSLADVLHLDADFDAFGSVVDGLIAANNQFMIALDRNAAGDQLYRSAIPHHKSVLRFYKLRCAIAHAGTSSVVYEQFIDADAAVTTLLPTTELIALKCLKIS</sequence>
<keyword evidence="2" id="KW-1185">Reference proteome</keyword>
<dbReference type="EMBL" id="CP010951">
    <property type="protein sequence ID" value="AMO22601.1"/>
    <property type="molecule type" value="Genomic_DNA"/>
</dbReference>
<name>A0A127JRK5_9BURK</name>
<reference evidence="1 2" key="1">
    <citation type="journal article" date="2014" name="Int. J. Syst. Evol. Microbiol.">
        <title>Ramlibacter solisilvae sp. nov., isolated from forest soil, and emended description of the genus Ramlibacter.</title>
        <authorList>
            <person name="Lee H.J."/>
            <person name="Lee S.H."/>
            <person name="Lee S.S."/>
            <person name="Lee J.S."/>
            <person name="Kim Y."/>
            <person name="Kim S.C."/>
            <person name="Jeon C.O."/>
        </authorList>
    </citation>
    <scope>NUCLEOTIDE SEQUENCE [LARGE SCALE GENOMIC DNA]</scope>
    <source>
        <strain evidence="1 2">5-10</strain>
    </source>
</reference>
<dbReference type="OrthoDB" id="8421027at2"/>
<evidence type="ECO:0008006" key="3">
    <source>
        <dbReference type="Google" id="ProtNLM"/>
    </source>
</evidence>
<dbReference type="AlphaFoldDB" id="A0A127JRK5"/>
<protein>
    <recommendedName>
        <fullName evidence="3">Apea-like HEPN domain-containing protein</fullName>
    </recommendedName>
</protein>